<dbReference type="Proteomes" id="UP001521116">
    <property type="component" value="Unassembled WGS sequence"/>
</dbReference>
<keyword evidence="2" id="KW-1185">Reference proteome</keyword>
<accession>A0ABR3T9P1</accession>
<proteinExistence type="predicted"/>
<name>A0ABR3T9P1_9PEZI</name>
<reference evidence="1 2" key="1">
    <citation type="submission" date="2024-02" db="EMBL/GenBank/DDBJ databases">
        <title>De novo assembly and annotation of 12 fungi associated with fruit tree decline syndrome in Ontario, Canada.</title>
        <authorList>
            <person name="Sulman M."/>
            <person name="Ellouze W."/>
            <person name="Ilyukhin E."/>
        </authorList>
    </citation>
    <scope>NUCLEOTIDE SEQUENCE [LARGE SCALE GENOMIC DNA]</scope>
    <source>
        <strain evidence="1 2">M1-105</strain>
    </source>
</reference>
<sequence>MADTRCISFNKALNRKVPEAVLLEFRDCFKLDGSKPNQAVAAMLKISGRRSFDWRGPMVAYGYAENKSVYRVGRDLNPNDSRLVKDFLHTYDPNDHGTYVYNNEHGQRVIDKAEGGKERTRNATTIPKSLKSLEEVNSMIQINRPVMGVRINCLGDQKKFGVPALVQIKLHSTHSIFHDRHDRHDDTSDIASLIELPILTMKEPPHPAWEKAENLTLFDGHSPFENPAATSLHIWSRENATQGSSWGMLPPKWCKNVGSVLVVRQDKKPLERLHIEALCQWCELKIAPMLPSLKDLPRPVAVMMEKKMQQIISRAEFESY</sequence>
<evidence type="ECO:0000313" key="1">
    <source>
        <dbReference type="EMBL" id="KAL1635971.1"/>
    </source>
</evidence>
<organism evidence="1 2">
    <name type="scientific">Neofusicoccum ribis</name>
    <dbReference type="NCBI Taxonomy" id="45134"/>
    <lineage>
        <taxon>Eukaryota</taxon>
        <taxon>Fungi</taxon>
        <taxon>Dikarya</taxon>
        <taxon>Ascomycota</taxon>
        <taxon>Pezizomycotina</taxon>
        <taxon>Dothideomycetes</taxon>
        <taxon>Dothideomycetes incertae sedis</taxon>
        <taxon>Botryosphaeriales</taxon>
        <taxon>Botryosphaeriaceae</taxon>
        <taxon>Neofusicoccum</taxon>
    </lineage>
</organism>
<evidence type="ECO:0000313" key="2">
    <source>
        <dbReference type="Proteomes" id="UP001521116"/>
    </source>
</evidence>
<gene>
    <name evidence="1" type="ORF">SLS56_001323</name>
</gene>
<dbReference type="EMBL" id="JAJVDC020000008">
    <property type="protein sequence ID" value="KAL1635971.1"/>
    <property type="molecule type" value="Genomic_DNA"/>
</dbReference>
<protein>
    <submittedName>
        <fullName evidence="1">Uncharacterized protein</fullName>
    </submittedName>
</protein>
<comment type="caution">
    <text evidence="1">The sequence shown here is derived from an EMBL/GenBank/DDBJ whole genome shotgun (WGS) entry which is preliminary data.</text>
</comment>